<evidence type="ECO:0000256" key="1">
    <source>
        <dbReference type="SAM" id="MobiDB-lite"/>
    </source>
</evidence>
<evidence type="ECO:0008006" key="4">
    <source>
        <dbReference type="Google" id="ProtNLM"/>
    </source>
</evidence>
<gene>
    <name evidence="2" type="ORF">LNKW23_08680</name>
</gene>
<evidence type="ECO:0000313" key="3">
    <source>
        <dbReference type="Proteomes" id="UP001239909"/>
    </source>
</evidence>
<dbReference type="InterPro" id="IPR032710">
    <property type="entry name" value="NTF2-like_dom_sf"/>
</dbReference>
<reference evidence="2 3" key="1">
    <citation type="submission" date="2023-04" db="EMBL/GenBank/DDBJ databases">
        <title>Marinoamorphus aggregata gen. nov., sp. Nov., isolate from tissue of brittle star Ophioplocus japonicus.</title>
        <authorList>
            <person name="Kawano K."/>
            <person name="Sawayama S."/>
            <person name="Nakagawa S."/>
        </authorList>
    </citation>
    <scope>NUCLEOTIDE SEQUENCE [LARGE SCALE GENOMIC DNA]</scope>
    <source>
        <strain evidence="2 3">NKW23</strain>
    </source>
</reference>
<feature type="region of interest" description="Disordered" evidence="1">
    <location>
        <begin position="1"/>
        <end position="28"/>
    </location>
</feature>
<accession>A0ABQ6LN03</accession>
<protein>
    <recommendedName>
        <fullName evidence="4">SnoaL-like domain-containing protein</fullName>
    </recommendedName>
</protein>
<name>A0ABQ6LN03_9RHOB</name>
<proteinExistence type="predicted"/>
<dbReference type="RefSeq" id="WP_285670372.1">
    <property type="nucleotide sequence ID" value="NZ_BSYI01000005.1"/>
</dbReference>
<dbReference type="Gene3D" id="3.10.450.50">
    <property type="match status" value="1"/>
</dbReference>
<dbReference type="Proteomes" id="UP001239909">
    <property type="component" value="Unassembled WGS sequence"/>
</dbReference>
<evidence type="ECO:0000313" key="2">
    <source>
        <dbReference type="EMBL" id="GMG81655.1"/>
    </source>
</evidence>
<feature type="compositionally biased region" description="Gly residues" evidence="1">
    <location>
        <begin position="1"/>
        <end position="21"/>
    </location>
</feature>
<keyword evidence="3" id="KW-1185">Reference proteome</keyword>
<dbReference type="SUPFAM" id="SSF54427">
    <property type="entry name" value="NTF2-like"/>
    <property type="match status" value="1"/>
</dbReference>
<organism evidence="2 3">
    <name type="scientific">Paralimibaculum aggregatum</name>
    <dbReference type="NCBI Taxonomy" id="3036245"/>
    <lineage>
        <taxon>Bacteria</taxon>
        <taxon>Pseudomonadati</taxon>
        <taxon>Pseudomonadota</taxon>
        <taxon>Alphaproteobacteria</taxon>
        <taxon>Rhodobacterales</taxon>
        <taxon>Paracoccaceae</taxon>
        <taxon>Paralimibaculum</taxon>
    </lineage>
</organism>
<dbReference type="EMBL" id="BSYI01000005">
    <property type="protein sequence ID" value="GMG81655.1"/>
    <property type="molecule type" value="Genomic_DNA"/>
</dbReference>
<sequence length="167" mass="16747">MSPAGGAGGPDGLGGAGGPGAAGAAPGWPDDPRAAAAAAIAALHDLIARWFRGEAAAADFAGLEQALDAGLECVMPAGVVAPRDALLGGLRKGHGANPDFRIEIREVRLLGAWPAAGLILAGYVEAQFGARNTVPADNLRRSTALLALRGGRLVFRHLHETALPGPA</sequence>
<comment type="caution">
    <text evidence="2">The sequence shown here is derived from an EMBL/GenBank/DDBJ whole genome shotgun (WGS) entry which is preliminary data.</text>
</comment>